<gene>
    <name evidence="1" type="primary">BnaCnng72930D</name>
    <name evidence="1" type="ORF">GSBRNA2T00014909001</name>
</gene>
<name>A0A078JYG1_BRANA</name>
<accession>A0A078JYG1</accession>
<organism evidence="1">
    <name type="scientific">Brassica napus</name>
    <name type="common">Rape</name>
    <dbReference type="NCBI Taxonomy" id="3708"/>
    <lineage>
        <taxon>Eukaryota</taxon>
        <taxon>Viridiplantae</taxon>
        <taxon>Streptophyta</taxon>
        <taxon>Embryophyta</taxon>
        <taxon>Tracheophyta</taxon>
        <taxon>Spermatophyta</taxon>
        <taxon>Magnoliopsida</taxon>
        <taxon>eudicotyledons</taxon>
        <taxon>Gunneridae</taxon>
        <taxon>Pentapetalae</taxon>
        <taxon>rosids</taxon>
        <taxon>malvids</taxon>
        <taxon>Brassicales</taxon>
        <taxon>Brassicaceae</taxon>
        <taxon>Brassiceae</taxon>
        <taxon>Brassica</taxon>
    </lineage>
</organism>
<reference evidence="1" key="1">
    <citation type="journal article" date="2014" name="Science">
        <title>Plant genetics. Early allopolyploid evolution in the post-Neolithic Brassica napus oilseed genome.</title>
        <authorList>
            <person name="Chalhoub B."/>
            <person name="Denoeud F."/>
            <person name="Liu S."/>
            <person name="Parkin I.A."/>
            <person name="Tang H."/>
            <person name="Wang X."/>
            <person name="Chiquet J."/>
            <person name="Belcram H."/>
            <person name="Tong C."/>
            <person name="Samans B."/>
            <person name="Correa M."/>
            <person name="Da Silva C."/>
            <person name="Just J."/>
            <person name="Falentin C."/>
            <person name="Koh C.S."/>
            <person name="Le Clainche I."/>
            <person name="Bernard M."/>
            <person name="Bento P."/>
            <person name="Noel B."/>
            <person name="Labadie K."/>
            <person name="Alberti A."/>
            <person name="Charles M."/>
            <person name="Arnaud D."/>
            <person name="Guo H."/>
            <person name="Daviaud C."/>
            <person name="Alamery S."/>
            <person name="Jabbari K."/>
            <person name="Zhao M."/>
            <person name="Edger P.P."/>
            <person name="Chelaifa H."/>
            <person name="Tack D."/>
            <person name="Lassalle G."/>
            <person name="Mestiri I."/>
            <person name="Schnel N."/>
            <person name="Le Paslier M.C."/>
            <person name="Fan G."/>
            <person name="Renault V."/>
            <person name="Bayer P.E."/>
            <person name="Golicz A.A."/>
            <person name="Manoli S."/>
            <person name="Lee T.H."/>
            <person name="Thi V.H."/>
            <person name="Chalabi S."/>
            <person name="Hu Q."/>
            <person name="Fan C."/>
            <person name="Tollenaere R."/>
            <person name="Lu Y."/>
            <person name="Battail C."/>
            <person name="Shen J."/>
            <person name="Sidebottom C.H."/>
            <person name="Wang X."/>
            <person name="Canaguier A."/>
            <person name="Chauveau A."/>
            <person name="Berard A."/>
            <person name="Deniot G."/>
            <person name="Guan M."/>
            <person name="Liu Z."/>
            <person name="Sun F."/>
            <person name="Lim Y.P."/>
            <person name="Lyons E."/>
            <person name="Town C.D."/>
            <person name="Bancroft I."/>
            <person name="Wang X."/>
            <person name="Meng J."/>
            <person name="Ma J."/>
            <person name="Pires J.C."/>
            <person name="King G.J."/>
            <person name="Brunel D."/>
            <person name="Delourme R."/>
            <person name="Renard M."/>
            <person name="Aury J.M."/>
            <person name="Adams K.L."/>
            <person name="Batley J."/>
            <person name="Snowdon R.J."/>
            <person name="Tost J."/>
            <person name="Edwards D."/>
            <person name="Zhou Y."/>
            <person name="Hua W."/>
            <person name="Sharpe A.G."/>
            <person name="Paterson A.H."/>
            <person name="Guan C."/>
            <person name="Wincker P."/>
        </authorList>
    </citation>
    <scope>NUCLEOTIDE SEQUENCE [LARGE SCALE GENOMIC DNA]</scope>
</reference>
<proteinExistence type="predicted"/>
<dbReference type="PaxDb" id="3708-A0A078JYG1"/>
<evidence type="ECO:0000313" key="1">
    <source>
        <dbReference type="EMBL" id="CDY71445.1"/>
    </source>
</evidence>
<reference evidence="1" key="2">
    <citation type="submission" date="2014-06" db="EMBL/GenBank/DDBJ databases">
        <authorList>
            <person name="Genoscope - CEA"/>
        </authorList>
    </citation>
    <scope>NUCLEOTIDE SEQUENCE</scope>
</reference>
<dbReference type="AlphaFoldDB" id="A0A078JYG1"/>
<sequence length="92" mass="10536">MPSQPNHLEEILCRGHRSPIVEVRLLRFWEARTFKRGGELMGWICLSLCQGFPIFDNFTFSFLKVGASEAIYIGEFPSVKIITFLLTIISSK</sequence>
<protein>
    <submittedName>
        <fullName evidence="1">BnaCnng72930D protein</fullName>
    </submittedName>
</protein>
<dbReference type="EMBL" id="LK045867">
    <property type="protein sequence ID" value="CDY71445.1"/>
    <property type="molecule type" value="Genomic_DNA"/>
</dbReference>
<dbReference type="Gramene" id="CDY71445">
    <property type="protein sequence ID" value="CDY71445"/>
    <property type="gene ID" value="GSBRNA2T00014909001"/>
</dbReference>